<feature type="binding site" evidence="9">
    <location>
        <position position="117"/>
    </location>
    <ligand>
        <name>Zn(2+)</name>
        <dbReference type="ChEBI" id="CHEBI:29105"/>
        <note>catalytic</note>
    </ligand>
</feature>
<dbReference type="InterPro" id="IPR023091">
    <property type="entry name" value="MetalPrtase_cat_dom_sf_prd"/>
</dbReference>
<dbReference type="Gene3D" id="3.40.390.30">
    <property type="entry name" value="Metalloproteases ('zincins'), catalytic domain"/>
    <property type="match status" value="1"/>
</dbReference>
<evidence type="ECO:0000256" key="6">
    <source>
        <dbReference type="ARBA" id="ARBA00022759"/>
    </source>
</evidence>
<comment type="function">
    <text evidence="9">Single strand-specific metallo-endoribonuclease involved in late-stage 70S ribosome quality control and in maturation of the 3' terminus of the 16S rRNA.</text>
</comment>
<evidence type="ECO:0000256" key="2">
    <source>
        <dbReference type="ARBA" id="ARBA00022517"/>
    </source>
</evidence>
<dbReference type="NCBIfam" id="TIGR00043">
    <property type="entry name" value="rRNA maturation RNase YbeY"/>
    <property type="match status" value="1"/>
</dbReference>
<protein>
    <recommendedName>
        <fullName evidence="9">Endoribonuclease YbeY</fullName>
        <ecNumber evidence="9">3.1.-.-</ecNumber>
    </recommendedName>
</protein>
<accession>A0A9D1GQN1</accession>
<feature type="binding site" evidence="9">
    <location>
        <position position="111"/>
    </location>
    <ligand>
        <name>Zn(2+)</name>
        <dbReference type="ChEBI" id="CHEBI:29105"/>
        <note>catalytic</note>
    </ligand>
</feature>
<keyword evidence="4 9" id="KW-0540">Nuclease</keyword>
<evidence type="ECO:0000256" key="1">
    <source>
        <dbReference type="ARBA" id="ARBA00010875"/>
    </source>
</evidence>
<gene>
    <name evidence="9 10" type="primary">ybeY</name>
    <name evidence="10" type="ORF">IAD46_02190</name>
</gene>
<organism evidence="10 11">
    <name type="scientific">Candidatus Pelethenecus faecipullorum</name>
    <dbReference type="NCBI Taxonomy" id="2840900"/>
    <lineage>
        <taxon>Bacteria</taxon>
        <taxon>Bacillati</taxon>
        <taxon>Mycoplasmatota</taxon>
        <taxon>Mollicutes</taxon>
        <taxon>Candidatus Pelethenecus</taxon>
    </lineage>
</organism>
<evidence type="ECO:0000313" key="11">
    <source>
        <dbReference type="Proteomes" id="UP000886758"/>
    </source>
</evidence>
<dbReference type="GO" id="GO:0008270">
    <property type="term" value="F:zinc ion binding"/>
    <property type="evidence" value="ECO:0007669"/>
    <property type="project" value="UniProtKB-UniRule"/>
</dbReference>
<dbReference type="HAMAP" id="MF_00009">
    <property type="entry name" value="Endoribonucl_YbeY"/>
    <property type="match status" value="1"/>
</dbReference>
<feature type="binding site" evidence="9">
    <location>
        <position position="107"/>
    </location>
    <ligand>
        <name>Zn(2+)</name>
        <dbReference type="ChEBI" id="CHEBI:29105"/>
        <note>catalytic</note>
    </ligand>
</feature>
<dbReference type="AlphaFoldDB" id="A0A9D1GQN1"/>
<dbReference type="GO" id="GO:0004521">
    <property type="term" value="F:RNA endonuclease activity"/>
    <property type="evidence" value="ECO:0007669"/>
    <property type="project" value="UniProtKB-UniRule"/>
</dbReference>
<dbReference type="Pfam" id="PF02130">
    <property type="entry name" value="YbeY"/>
    <property type="match status" value="1"/>
</dbReference>
<comment type="similarity">
    <text evidence="1 9">Belongs to the endoribonuclease YbeY family.</text>
</comment>
<keyword evidence="2 9" id="KW-0690">Ribosome biogenesis</keyword>
<dbReference type="PANTHER" id="PTHR46986:SF1">
    <property type="entry name" value="ENDORIBONUCLEASE YBEY, CHLOROPLASTIC"/>
    <property type="match status" value="1"/>
</dbReference>
<evidence type="ECO:0000313" key="10">
    <source>
        <dbReference type="EMBL" id="HIT49815.1"/>
    </source>
</evidence>
<comment type="cofactor">
    <cofactor evidence="9">
        <name>Zn(2+)</name>
        <dbReference type="ChEBI" id="CHEBI:29105"/>
    </cofactor>
    <text evidence="9">Binds 1 zinc ion.</text>
</comment>
<evidence type="ECO:0000256" key="4">
    <source>
        <dbReference type="ARBA" id="ARBA00022722"/>
    </source>
</evidence>
<sequence length="143" mass="16918">MKIEFFNQTQQNTKPFEKLIRRVFRSVDLKKEFNLIFVTDEEIKRLNQTYRKIDRVTDVLSFALCDDLENEMKNSLGDIFIAVDQARRQASEYGHSLKREMAFLAVHGYLHLLGYDHQTKEEEEQMFAKQEAILLQAGLKRES</sequence>
<comment type="subcellular location">
    <subcellularLocation>
        <location evidence="9">Cytoplasm</location>
    </subcellularLocation>
</comment>
<keyword evidence="5 9" id="KW-0479">Metal-binding</keyword>
<keyword evidence="8 9" id="KW-0862">Zinc</keyword>
<keyword evidence="6 9" id="KW-0255">Endonuclease</keyword>
<dbReference type="Proteomes" id="UP000886758">
    <property type="component" value="Unassembled WGS sequence"/>
</dbReference>
<dbReference type="SUPFAM" id="SSF55486">
    <property type="entry name" value="Metalloproteases ('zincins'), catalytic domain"/>
    <property type="match status" value="1"/>
</dbReference>
<evidence type="ECO:0000256" key="8">
    <source>
        <dbReference type="ARBA" id="ARBA00022833"/>
    </source>
</evidence>
<dbReference type="EMBL" id="DVLF01000071">
    <property type="protein sequence ID" value="HIT49815.1"/>
    <property type="molecule type" value="Genomic_DNA"/>
</dbReference>
<reference evidence="10" key="1">
    <citation type="submission" date="2020-10" db="EMBL/GenBank/DDBJ databases">
        <authorList>
            <person name="Gilroy R."/>
        </authorList>
    </citation>
    <scope>NUCLEOTIDE SEQUENCE</scope>
    <source>
        <strain evidence="10">ChiW17-6978</strain>
    </source>
</reference>
<dbReference type="GO" id="GO:0006364">
    <property type="term" value="P:rRNA processing"/>
    <property type="evidence" value="ECO:0007669"/>
    <property type="project" value="UniProtKB-UniRule"/>
</dbReference>
<keyword evidence="3 9" id="KW-0698">rRNA processing</keyword>
<proteinExistence type="inferred from homology"/>
<name>A0A9D1GQN1_9MOLU</name>
<evidence type="ECO:0000256" key="9">
    <source>
        <dbReference type="HAMAP-Rule" id="MF_00009"/>
    </source>
</evidence>
<dbReference type="PANTHER" id="PTHR46986">
    <property type="entry name" value="ENDORIBONUCLEASE YBEY, CHLOROPLASTIC"/>
    <property type="match status" value="1"/>
</dbReference>
<reference evidence="10" key="2">
    <citation type="journal article" date="2021" name="PeerJ">
        <title>Extensive microbial diversity within the chicken gut microbiome revealed by metagenomics and culture.</title>
        <authorList>
            <person name="Gilroy R."/>
            <person name="Ravi A."/>
            <person name="Getino M."/>
            <person name="Pursley I."/>
            <person name="Horton D.L."/>
            <person name="Alikhan N.F."/>
            <person name="Baker D."/>
            <person name="Gharbi K."/>
            <person name="Hall N."/>
            <person name="Watson M."/>
            <person name="Adriaenssens E.M."/>
            <person name="Foster-Nyarko E."/>
            <person name="Jarju S."/>
            <person name="Secka A."/>
            <person name="Antonio M."/>
            <person name="Oren A."/>
            <person name="Chaudhuri R.R."/>
            <person name="La Ragione R."/>
            <person name="Hildebrand F."/>
            <person name="Pallen M.J."/>
        </authorList>
    </citation>
    <scope>NUCLEOTIDE SEQUENCE</scope>
    <source>
        <strain evidence="10">ChiW17-6978</strain>
    </source>
</reference>
<dbReference type="EC" id="3.1.-.-" evidence="9"/>
<dbReference type="InterPro" id="IPR020549">
    <property type="entry name" value="YbeY_CS"/>
</dbReference>
<dbReference type="GO" id="GO:0005737">
    <property type="term" value="C:cytoplasm"/>
    <property type="evidence" value="ECO:0007669"/>
    <property type="project" value="UniProtKB-SubCell"/>
</dbReference>
<comment type="caution">
    <text evidence="10">The sequence shown here is derived from an EMBL/GenBank/DDBJ whole genome shotgun (WGS) entry which is preliminary data.</text>
</comment>
<keyword evidence="7 9" id="KW-0378">Hydrolase</keyword>
<dbReference type="InterPro" id="IPR002036">
    <property type="entry name" value="YbeY"/>
</dbReference>
<dbReference type="GO" id="GO:0004222">
    <property type="term" value="F:metalloendopeptidase activity"/>
    <property type="evidence" value="ECO:0007669"/>
    <property type="project" value="InterPro"/>
</dbReference>
<dbReference type="PROSITE" id="PS01306">
    <property type="entry name" value="UPF0054"/>
    <property type="match status" value="1"/>
</dbReference>
<evidence type="ECO:0000256" key="3">
    <source>
        <dbReference type="ARBA" id="ARBA00022552"/>
    </source>
</evidence>
<keyword evidence="9" id="KW-0963">Cytoplasm</keyword>
<evidence type="ECO:0000256" key="5">
    <source>
        <dbReference type="ARBA" id="ARBA00022723"/>
    </source>
</evidence>
<evidence type="ECO:0000256" key="7">
    <source>
        <dbReference type="ARBA" id="ARBA00022801"/>
    </source>
</evidence>